<organism evidence="2 3">
    <name type="scientific">Meloidogyne incognita</name>
    <name type="common">Southern root-knot nematode worm</name>
    <name type="synonym">Oxyuris incognita</name>
    <dbReference type="NCBI Taxonomy" id="6306"/>
    <lineage>
        <taxon>Eukaryota</taxon>
        <taxon>Metazoa</taxon>
        <taxon>Ecdysozoa</taxon>
        <taxon>Nematoda</taxon>
        <taxon>Chromadorea</taxon>
        <taxon>Rhabditida</taxon>
        <taxon>Tylenchina</taxon>
        <taxon>Tylenchomorpha</taxon>
        <taxon>Tylenchoidea</taxon>
        <taxon>Meloidogynidae</taxon>
        <taxon>Meloidogyninae</taxon>
        <taxon>Meloidogyne</taxon>
        <taxon>Meloidogyne incognita group</taxon>
    </lineage>
</organism>
<dbReference type="AlphaFoldDB" id="A0A914NGS5"/>
<name>A0A914NGS5_MELIC</name>
<evidence type="ECO:0000313" key="3">
    <source>
        <dbReference type="WBParaSite" id="Minc3s06342g39690"/>
    </source>
</evidence>
<evidence type="ECO:0000256" key="1">
    <source>
        <dbReference type="SAM" id="MobiDB-lite"/>
    </source>
</evidence>
<feature type="region of interest" description="Disordered" evidence="1">
    <location>
        <begin position="166"/>
        <end position="185"/>
    </location>
</feature>
<evidence type="ECO:0000313" key="2">
    <source>
        <dbReference type="Proteomes" id="UP000887563"/>
    </source>
</evidence>
<sequence length="706" mass="84120">MNMQINSQNYCQPYFFPHFFGYPNNILPQQAMYAPSFMASESIQPSEQNCYFVPENMSQADIEKLLLETIPDLNGTENNFEIKKFFKKFDAHLEDWPEKKKIFALKSKLFGKAKSCFILAIKSKHCNYKSIKHFILCQLIPSEYKVEEQINSIKKKTNAKFEHVKKNSEKNEKLVPQPNSQNVRPQSLNRINIPFENVSYPSEVLEFFENPKETKSSKVEKEFKLVKESKISSPTNFKTKKTIKPEINEKNLLLDHEKETDFEFPIYLFEEMKEFKLVEDLKNSVPTNLPKKTIKETNLVEKFEKETDFDLPKELFEAKEENKFEEKSCYVSEEDQVEAETIEEIVFENMVQIAQEDEPVEKDFEELRQEKASELGRMKIDLNFCNLENSLEIGNKNFENFEKVLDPSIEENFKEKRKEKANELSRMKFYYEYTDQNVLEIKGKDFKNFEKESILLKENIGKENFNESEDLIAYSDFEFIKILKFSKLRKSFRVKAKKNWKKTTKSENFKRIFKLNVRKQFKEYSFSKKYPILKRINTKMKLLKNSVLYKINAKMKRTGKRQEKFGWRKRKIKGRFFHGVRRRLSLKDMITLIRASNHFPNFQKEKRRFMEDLKPKEDLHSVSETNQVFQTSQFAMISIEKTRVPIKIRKFRPVSATGVFERISKEISEMFQLRRLPLDYTRHPKPFESALRSRILTKHDVEDAVI</sequence>
<proteinExistence type="predicted"/>
<accession>A0A914NGS5</accession>
<keyword evidence="2" id="KW-1185">Reference proteome</keyword>
<reference evidence="3" key="1">
    <citation type="submission" date="2022-11" db="UniProtKB">
        <authorList>
            <consortium name="WormBaseParasite"/>
        </authorList>
    </citation>
    <scope>IDENTIFICATION</scope>
</reference>
<dbReference type="WBParaSite" id="Minc3s06342g39690">
    <property type="protein sequence ID" value="Minc3s06342g39690"/>
    <property type="gene ID" value="Minc3s06342g39690"/>
</dbReference>
<protein>
    <submittedName>
        <fullName evidence="3">Uncharacterized protein</fullName>
    </submittedName>
</protein>
<dbReference type="Proteomes" id="UP000887563">
    <property type="component" value="Unplaced"/>
</dbReference>